<dbReference type="AlphaFoldDB" id="A0A0B1RVC2"/>
<evidence type="ECO:0000313" key="6">
    <source>
        <dbReference type="EMBL" id="KHJ75015.1"/>
    </source>
</evidence>
<gene>
    <name evidence="6" type="ORF">OESDEN_25369</name>
</gene>
<dbReference type="InterPro" id="IPR046350">
    <property type="entry name" value="Cystatin_sf"/>
</dbReference>
<proteinExistence type="inferred from homology"/>
<dbReference type="InterPro" id="IPR000010">
    <property type="entry name" value="Cystatin_dom"/>
</dbReference>
<keyword evidence="2" id="KW-0646">Protease inhibitor</keyword>
<accession>A0A0B1RVC2</accession>
<keyword evidence="3" id="KW-0789">Thiol protease inhibitor</keyword>
<dbReference type="OrthoDB" id="5864905at2759"/>
<feature type="signal peptide" evidence="4">
    <location>
        <begin position="1"/>
        <end position="19"/>
    </location>
</feature>
<protein>
    <submittedName>
        <fullName evidence="6">Cystatin domain protein</fullName>
    </submittedName>
</protein>
<keyword evidence="4" id="KW-0732">Signal</keyword>
<dbReference type="GO" id="GO:0004869">
    <property type="term" value="F:cysteine-type endopeptidase inhibitor activity"/>
    <property type="evidence" value="ECO:0007669"/>
    <property type="project" value="UniProtKB-KW"/>
</dbReference>
<dbReference type="SMART" id="SM00043">
    <property type="entry name" value="CY"/>
    <property type="match status" value="1"/>
</dbReference>
<comment type="similarity">
    <text evidence="1">Belongs to the cystatin family.</text>
</comment>
<sequence length="144" mass="15820">MQHFFIVALLSSIAISVRGQFIAGGYTEQDPTDPEFMLKALKATESINENVAWNNTPYLLVPIQVVSAKTQVIAGMKTVLEVLFGESGCVKGSGATPAMVATYCKPKDGGSRALFTITVIERSWEDYEQYSVSFVRNVDANERF</sequence>
<evidence type="ECO:0000313" key="7">
    <source>
        <dbReference type="Proteomes" id="UP000053660"/>
    </source>
</evidence>
<evidence type="ECO:0000256" key="3">
    <source>
        <dbReference type="ARBA" id="ARBA00022704"/>
    </source>
</evidence>
<name>A0A0B1RVC2_OESDE</name>
<dbReference type="PANTHER" id="PTHR46186">
    <property type="entry name" value="CYSTATIN"/>
    <property type="match status" value="1"/>
</dbReference>
<dbReference type="CDD" id="cd00042">
    <property type="entry name" value="CY"/>
    <property type="match status" value="1"/>
</dbReference>
<dbReference type="GO" id="GO:0031982">
    <property type="term" value="C:vesicle"/>
    <property type="evidence" value="ECO:0007669"/>
    <property type="project" value="TreeGrafter"/>
</dbReference>
<evidence type="ECO:0000259" key="5">
    <source>
        <dbReference type="SMART" id="SM00043"/>
    </source>
</evidence>
<dbReference type="Proteomes" id="UP000053660">
    <property type="component" value="Unassembled WGS sequence"/>
</dbReference>
<dbReference type="GO" id="GO:0005737">
    <property type="term" value="C:cytoplasm"/>
    <property type="evidence" value="ECO:0007669"/>
    <property type="project" value="TreeGrafter"/>
</dbReference>
<evidence type="ECO:0000256" key="4">
    <source>
        <dbReference type="SAM" id="SignalP"/>
    </source>
</evidence>
<organism evidence="6 7">
    <name type="scientific">Oesophagostomum dentatum</name>
    <name type="common">Nodular worm</name>
    <dbReference type="NCBI Taxonomy" id="61180"/>
    <lineage>
        <taxon>Eukaryota</taxon>
        <taxon>Metazoa</taxon>
        <taxon>Ecdysozoa</taxon>
        <taxon>Nematoda</taxon>
        <taxon>Chromadorea</taxon>
        <taxon>Rhabditida</taxon>
        <taxon>Rhabditina</taxon>
        <taxon>Rhabditomorpha</taxon>
        <taxon>Strongyloidea</taxon>
        <taxon>Strongylidae</taxon>
        <taxon>Oesophagostomum</taxon>
    </lineage>
</organism>
<feature type="chain" id="PRO_5018599891" evidence="4">
    <location>
        <begin position="20"/>
        <end position="144"/>
    </location>
</feature>
<feature type="domain" description="Cystatin" evidence="5">
    <location>
        <begin position="21"/>
        <end position="138"/>
    </location>
</feature>
<dbReference type="Gene3D" id="3.10.450.10">
    <property type="match status" value="1"/>
</dbReference>
<dbReference type="GO" id="GO:0005615">
    <property type="term" value="C:extracellular space"/>
    <property type="evidence" value="ECO:0007669"/>
    <property type="project" value="TreeGrafter"/>
</dbReference>
<dbReference type="Pfam" id="PF00031">
    <property type="entry name" value="Cystatin"/>
    <property type="match status" value="1"/>
</dbReference>
<dbReference type="EMBL" id="KN613163">
    <property type="protein sequence ID" value="KHJ75015.1"/>
    <property type="molecule type" value="Genomic_DNA"/>
</dbReference>
<dbReference type="SUPFAM" id="SSF54403">
    <property type="entry name" value="Cystatin/monellin"/>
    <property type="match status" value="1"/>
</dbReference>
<keyword evidence="7" id="KW-1185">Reference proteome</keyword>
<evidence type="ECO:0000256" key="2">
    <source>
        <dbReference type="ARBA" id="ARBA00022690"/>
    </source>
</evidence>
<evidence type="ECO:0000256" key="1">
    <source>
        <dbReference type="ARBA" id="ARBA00009403"/>
    </source>
</evidence>
<reference evidence="6 7" key="1">
    <citation type="submission" date="2014-03" db="EMBL/GenBank/DDBJ databases">
        <title>Draft genome of the hookworm Oesophagostomum dentatum.</title>
        <authorList>
            <person name="Mitreva M."/>
        </authorList>
    </citation>
    <scope>NUCLEOTIDE SEQUENCE [LARGE SCALE GENOMIC DNA]</scope>
    <source>
        <strain evidence="6 7">OD-Hann</strain>
    </source>
</reference>
<dbReference type="PANTHER" id="PTHR46186:SF2">
    <property type="entry name" value="CYSTATIN"/>
    <property type="match status" value="1"/>
</dbReference>